<evidence type="ECO:0000313" key="4">
    <source>
        <dbReference type="Proteomes" id="UP000298073"/>
    </source>
</evidence>
<evidence type="ECO:0000313" key="3">
    <source>
        <dbReference type="EMBL" id="TFU52197.1"/>
    </source>
</evidence>
<gene>
    <name evidence="3" type="ORF">E4T97_02020</name>
</gene>
<dbReference type="InterPro" id="IPR010905">
    <property type="entry name" value="Glyco_hydro_88"/>
</dbReference>
<dbReference type="InterPro" id="IPR052369">
    <property type="entry name" value="UG_Glycosaminoglycan_Hydrolase"/>
</dbReference>
<evidence type="ECO:0000256" key="2">
    <source>
        <dbReference type="ARBA" id="ARBA00038358"/>
    </source>
</evidence>
<dbReference type="Gene3D" id="1.50.10.10">
    <property type="match status" value="1"/>
</dbReference>
<sequence length="417" mass="47940">MSKIGLFFILLVSGCCLSCMEKKQGGMVENAFSVAERQLAAQLKAVPEPVAFPRTIRNGELYTTKMNDWTEGFYPGCLWYIYENNKDESWKQSALQWTEALEPLKRLTNHHDIGFLMYCSFGNAYRLTGNEAYKNVLIESARSLCTRFNEKTGCIESWNYRKAWNGKDEWFFPVIIDNMMNLELLYFATRVTGDSLFAKVANKHAETTARNHFRDDYSSYHVVNYDEETGEVLHRATCQGFSDNSTWARGQAWAIYGYTMAYRETKKTDFLNMAVHIADFWLNHPRLPEDGIPYWDFDAGQRGYVPDWNYDPQRFTIIPRDASAAAIAASAFLELSEYVTEGKKYVEAAEHILQSLSSSDYLAEPGTNCNFILRHSVGSIPHGVEIDVPLVYADYYYLEALTRYKNKRYSIGSSRKI</sequence>
<comment type="caution">
    <text evidence="3">The sequence shown here is derived from an EMBL/GenBank/DDBJ whole genome shotgun (WGS) entry which is preliminary data.</text>
</comment>
<dbReference type="InterPro" id="IPR008928">
    <property type="entry name" value="6-hairpin_glycosidase_sf"/>
</dbReference>
<dbReference type="AlphaFoldDB" id="A0A7K3MIS5"/>
<dbReference type="PROSITE" id="PS51257">
    <property type="entry name" value="PROKAR_LIPOPROTEIN"/>
    <property type="match status" value="1"/>
</dbReference>
<dbReference type="Pfam" id="PF07470">
    <property type="entry name" value="Glyco_hydro_88"/>
    <property type="match status" value="1"/>
</dbReference>
<evidence type="ECO:0000256" key="1">
    <source>
        <dbReference type="ARBA" id="ARBA00022801"/>
    </source>
</evidence>
<dbReference type="GO" id="GO:0000272">
    <property type="term" value="P:polysaccharide catabolic process"/>
    <property type="evidence" value="ECO:0007669"/>
    <property type="project" value="TreeGrafter"/>
</dbReference>
<dbReference type="EMBL" id="SPPV01000003">
    <property type="protein sequence ID" value="TFU52197.1"/>
    <property type="molecule type" value="Genomic_DNA"/>
</dbReference>
<dbReference type="SUPFAM" id="SSF48208">
    <property type="entry name" value="Six-hairpin glycosidases"/>
    <property type="match status" value="1"/>
</dbReference>
<dbReference type="Proteomes" id="UP000298073">
    <property type="component" value="Unassembled WGS sequence"/>
</dbReference>
<keyword evidence="1 3" id="KW-0378">Hydrolase</keyword>
<dbReference type="GO" id="GO:0052757">
    <property type="term" value="F:chondroitin hydrolase activity"/>
    <property type="evidence" value="ECO:0007669"/>
    <property type="project" value="TreeGrafter"/>
</dbReference>
<protein>
    <submittedName>
        <fullName evidence="3">Glucuronyl hydrolase</fullName>
    </submittedName>
</protein>
<organism evidence="3 4">
    <name type="scientific">Bacteroides acidifaciens</name>
    <dbReference type="NCBI Taxonomy" id="85831"/>
    <lineage>
        <taxon>Bacteria</taxon>
        <taxon>Pseudomonadati</taxon>
        <taxon>Bacteroidota</taxon>
        <taxon>Bacteroidia</taxon>
        <taxon>Bacteroidales</taxon>
        <taxon>Bacteroidaceae</taxon>
        <taxon>Bacteroides</taxon>
    </lineage>
</organism>
<proteinExistence type="inferred from homology"/>
<dbReference type="OrthoDB" id="428577at2"/>
<accession>A0A7K3MIS5</accession>
<reference evidence="3 4" key="1">
    <citation type="submission" date="2019-03" db="EMBL/GenBank/DDBJ databases">
        <title>Diversity of the mouse oral microbiome.</title>
        <authorList>
            <person name="Joseph S."/>
            <person name="Aduse-Opoku J."/>
            <person name="Curtis M."/>
            <person name="Wade W."/>
            <person name="Hashim A."/>
        </authorList>
    </citation>
    <scope>NUCLEOTIDE SEQUENCE [LARGE SCALE GENOMIC DNA]</scope>
    <source>
        <strain evidence="3 4">P2318</strain>
    </source>
</reference>
<dbReference type="RefSeq" id="WP_121765980.1">
    <property type="nucleotide sequence ID" value="NZ_CABIXU010000011.1"/>
</dbReference>
<dbReference type="PANTHER" id="PTHR36845:SF1">
    <property type="entry name" value="HYDROLASE, PUTATIVE (AFU_ORTHOLOGUE AFUA_7G05090)-RELATED"/>
    <property type="match status" value="1"/>
</dbReference>
<comment type="similarity">
    <text evidence="2">Belongs to the glycosyl hydrolase 88 family.</text>
</comment>
<name>A0A7K3MIS5_9BACE</name>
<dbReference type="InterPro" id="IPR012341">
    <property type="entry name" value="6hp_glycosidase-like_sf"/>
</dbReference>
<dbReference type="PANTHER" id="PTHR36845">
    <property type="entry name" value="HYDROLASE, PUTATIVE (AFU_ORTHOLOGUE AFUA_7G05090)-RELATED"/>
    <property type="match status" value="1"/>
</dbReference>